<dbReference type="Proteomes" id="UP001152607">
    <property type="component" value="Unassembled WGS sequence"/>
</dbReference>
<dbReference type="EMBL" id="CAOQHR010000003">
    <property type="protein sequence ID" value="CAI6331984.1"/>
    <property type="molecule type" value="Genomic_DNA"/>
</dbReference>
<organism evidence="1 2">
    <name type="scientific">Periconia digitata</name>
    <dbReference type="NCBI Taxonomy" id="1303443"/>
    <lineage>
        <taxon>Eukaryota</taxon>
        <taxon>Fungi</taxon>
        <taxon>Dikarya</taxon>
        <taxon>Ascomycota</taxon>
        <taxon>Pezizomycotina</taxon>
        <taxon>Dothideomycetes</taxon>
        <taxon>Pleosporomycetidae</taxon>
        <taxon>Pleosporales</taxon>
        <taxon>Massarineae</taxon>
        <taxon>Periconiaceae</taxon>
        <taxon>Periconia</taxon>
    </lineage>
</organism>
<proteinExistence type="predicted"/>
<comment type="caution">
    <text evidence="1">The sequence shown here is derived from an EMBL/GenBank/DDBJ whole genome shotgun (WGS) entry which is preliminary data.</text>
</comment>
<accession>A0A9W4U9S2</accession>
<evidence type="ECO:0000313" key="2">
    <source>
        <dbReference type="Proteomes" id="UP001152607"/>
    </source>
</evidence>
<gene>
    <name evidence="1" type="ORF">PDIGIT_LOCUS5013</name>
</gene>
<sequence length="55" mass="6012">MTWYGCTAVHRQSHKSKMPFLASPCPSGDASGRSSRCYTLPDQLVKLMRVGDGPV</sequence>
<reference evidence="1" key="1">
    <citation type="submission" date="2023-01" db="EMBL/GenBank/DDBJ databases">
        <authorList>
            <person name="Van Ghelder C."/>
            <person name="Rancurel C."/>
        </authorList>
    </citation>
    <scope>NUCLEOTIDE SEQUENCE</scope>
    <source>
        <strain evidence="1">CNCM I-4278</strain>
    </source>
</reference>
<protein>
    <submittedName>
        <fullName evidence="1">Uncharacterized protein</fullName>
    </submittedName>
</protein>
<dbReference type="AlphaFoldDB" id="A0A9W4U9S2"/>
<evidence type="ECO:0000313" key="1">
    <source>
        <dbReference type="EMBL" id="CAI6331984.1"/>
    </source>
</evidence>
<name>A0A9W4U9S2_9PLEO</name>
<keyword evidence="2" id="KW-1185">Reference proteome</keyword>